<dbReference type="PANTHER" id="PTHR43133">
    <property type="entry name" value="RNA POLYMERASE ECF-TYPE SIGMA FACTO"/>
    <property type="match status" value="1"/>
</dbReference>
<name>A0ABU4RLW4_9HYPH</name>
<evidence type="ECO:0000256" key="4">
    <source>
        <dbReference type="ARBA" id="ARBA00023125"/>
    </source>
</evidence>
<dbReference type="InterPro" id="IPR013249">
    <property type="entry name" value="RNA_pol_sigma70_r4_t2"/>
</dbReference>
<dbReference type="SUPFAM" id="SSF88659">
    <property type="entry name" value="Sigma3 and sigma4 domains of RNA polymerase sigma factors"/>
    <property type="match status" value="1"/>
</dbReference>
<dbReference type="Pfam" id="PF08281">
    <property type="entry name" value="Sigma70_r4_2"/>
    <property type="match status" value="1"/>
</dbReference>
<proteinExistence type="inferred from homology"/>
<feature type="domain" description="RNA polymerase sigma-70 region 2" evidence="7">
    <location>
        <begin position="33"/>
        <end position="94"/>
    </location>
</feature>
<keyword evidence="4 6" id="KW-0238">DNA-binding</keyword>
<evidence type="ECO:0000256" key="6">
    <source>
        <dbReference type="RuleBase" id="RU000716"/>
    </source>
</evidence>
<evidence type="ECO:0000259" key="7">
    <source>
        <dbReference type="Pfam" id="PF04542"/>
    </source>
</evidence>
<dbReference type="NCBIfam" id="TIGR02937">
    <property type="entry name" value="sigma70-ECF"/>
    <property type="match status" value="1"/>
</dbReference>
<gene>
    <name evidence="9" type="ORF">SCD90_01170</name>
</gene>
<dbReference type="EMBL" id="JAXAFJ010000001">
    <property type="protein sequence ID" value="MDX6804660.1"/>
    <property type="molecule type" value="Genomic_DNA"/>
</dbReference>
<reference evidence="9 10" key="1">
    <citation type="submission" date="2023-11" db="EMBL/GenBank/DDBJ databases">
        <authorList>
            <person name="Bao R."/>
        </authorList>
    </citation>
    <scope>NUCLEOTIDE SEQUENCE [LARGE SCALE GENOMIC DNA]</scope>
    <source>
        <strain evidence="9 10">PJ23</strain>
    </source>
</reference>
<dbReference type="Pfam" id="PF04542">
    <property type="entry name" value="Sigma70_r2"/>
    <property type="match status" value="1"/>
</dbReference>
<dbReference type="PANTHER" id="PTHR43133:SF62">
    <property type="entry name" value="RNA POLYMERASE SIGMA FACTOR SIGZ"/>
    <property type="match status" value="1"/>
</dbReference>
<dbReference type="RefSeq" id="WP_319842782.1">
    <property type="nucleotide sequence ID" value="NZ_JAXAFJ010000001.1"/>
</dbReference>
<organism evidence="9 10">
    <name type="scientific">Terrihabitans rhizophilus</name>
    <dbReference type="NCBI Taxonomy" id="3092662"/>
    <lineage>
        <taxon>Bacteria</taxon>
        <taxon>Pseudomonadati</taxon>
        <taxon>Pseudomonadota</taxon>
        <taxon>Alphaproteobacteria</taxon>
        <taxon>Hyphomicrobiales</taxon>
        <taxon>Terrihabitans</taxon>
    </lineage>
</organism>
<dbReference type="InterPro" id="IPR013324">
    <property type="entry name" value="RNA_pol_sigma_r3/r4-like"/>
</dbReference>
<keyword evidence="10" id="KW-1185">Reference proteome</keyword>
<dbReference type="InterPro" id="IPR013325">
    <property type="entry name" value="RNA_pol_sigma_r2"/>
</dbReference>
<keyword evidence="5 6" id="KW-0804">Transcription</keyword>
<accession>A0ABU4RLW4</accession>
<evidence type="ECO:0000256" key="1">
    <source>
        <dbReference type="ARBA" id="ARBA00010641"/>
    </source>
</evidence>
<dbReference type="Gene3D" id="1.10.1740.10">
    <property type="match status" value="1"/>
</dbReference>
<evidence type="ECO:0000313" key="10">
    <source>
        <dbReference type="Proteomes" id="UP001274321"/>
    </source>
</evidence>
<dbReference type="InterPro" id="IPR039425">
    <property type="entry name" value="RNA_pol_sigma-70-like"/>
</dbReference>
<dbReference type="InterPro" id="IPR000838">
    <property type="entry name" value="RNA_pol_sigma70_ECF_CS"/>
</dbReference>
<sequence length="186" mass="20467">MTAPSPAARALAELLQKIARGDQPALAELYSLTSAKLFGVCLRICEERSEAEEVLQETYVTVWRRAGTYDPAKAAAITWLAAVARNKALDRRRTGKVRQLSAPLEDAAMVVDSAPSAQSTLEDAQQRAGLMHCLDELDGNQRDSIRAAFLDGLTYEDLAHSRDVPLGTMKSWIRRGLQKLKGCLER</sequence>
<keyword evidence="2 6" id="KW-0805">Transcription regulation</keyword>
<evidence type="ECO:0000256" key="3">
    <source>
        <dbReference type="ARBA" id="ARBA00023082"/>
    </source>
</evidence>
<dbReference type="Proteomes" id="UP001274321">
    <property type="component" value="Unassembled WGS sequence"/>
</dbReference>
<feature type="domain" description="RNA polymerase sigma factor 70 region 4 type 2" evidence="8">
    <location>
        <begin position="130"/>
        <end position="180"/>
    </location>
</feature>
<dbReference type="PROSITE" id="PS01063">
    <property type="entry name" value="SIGMA70_ECF"/>
    <property type="match status" value="1"/>
</dbReference>
<protein>
    <recommendedName>
        <fullName evidence="6">RNA polymerase sigma factor</fullName>
    </recommendedName>
</protein>
<dbReference type="InterPro" id="IPR014284">
    <property type="entry name" value="RNA_pol_sigma-70_dom"/>
</dbReference>
<comment type="similarity">
    <text evidence="1 6">Belongs to the sigma-70 factor family. ECF subfamily.</text>
</comment>
<evidence type="ECO:0000313" key="9">
    <source>
        <dbReference type="EMBL" id="MDX6804660.1"/>
    </source>
</evidence>
<evidence type="ECO:0000256" key="5">
    <source>
        <dbReference type="ARBA" id="ARBA00023163"/>
    </source>
</evidence>
<evidence type="ECO:0000259" key="8">
    <source>
        <dbReference type="Pfam" id="PF08281"/>
    </source>
</evidence>
<evidence type="ECO:0000256" key="2">
    <source>
        <dbReference type="ARBA" id="ARBA00023015"/>
    </source>
</evidence>
<dbReference type="CDD" id="cd06171">
    <property type="entry name" value="Sigma70_r4"/>
    <property type="match status" value="1"/>
</dbReference>
<comment type="caution">
    <text evidence="9">The sequence shown here is derived from an EMBL/GenBank/DDBJ whole genome shotgun (WGS) entry which is preliminary data.</text>
</comment>
<keyword evidence="3 6" id="KW-0731">Sigma factor</keyword>
<dbReference type="InterPro" id="IPR007627">
    <property type="entry name" value="RNA_pol_sigma70_r2"/>
</dbReference>
<dbReference type="Gene3D" id="1.10.10.10">
    <property type="entry name" value="Winged helix-like DNA-binding domain superfamily/Winged helix DNA-binding domain"/>
    <property type="match status" value="1"/>
</dbReference>
<dbReference type="SUPFAM" id="SSF88946">
    <property type="entry name" value="Sigma2 domain of RNA polymerase sigma factors"/>
    <property type="match status" value="1"/>
</dbReference>
<dbReference type="InterPro" id="IPR036388">
    <property type="entry name" value="WH-like_DNA-bd_sf"/>
</dbReference>